<protein>
    <recommendedName>
        <fullName evidence="4">Response regulatory domain-containing protein</fullName>
    </recommendedName>
</protein>
<evidence type="ECO:0000256" key="1">
    <source>
        <dbReference type="SAM" id="MobiDB-lite"/>
    </source>
</evidence>
<dbReference type="SUPFAM" id="SSF52172">
    <property type="entry name" value="CheY-like"/>
    <property type="match status" value="1"/>
</dbReference>
<dbReference type="EMBL" id="CP020370">
    <property type="protein sequence ID" value="AUB79609.1"/>
    <property type="molecule type" value="Genomic_DNA"/>
</dbReference>
<feature type="region of interest" description="Disordered" evidence="1">
    <location>
        <begin position="1"/>
        <end position="21"/>
    </location>
</feature>
<evidence type="ECO:0000313" key="2">
    <source>
        <dbReference type="EMBL" id="AUB79609.1"/>
    </source>
</evidence>
<evidence type="ECO:0008006" key="4">
    <source>
        <dbReference type="Google" id="ProtNLM"/>
    </source>
</evidence>
<feature type="compositionally biased region" description="Polar residues" evidence="1">
    <location>
        <begin position="1"/>
        <end position="10"/>
    </location>
</feature>
<organism evidence="2 3">
    <name type="scientific">Candidatus Thiodictyon syntrophicum</name>
    <dbReference type="NCBI Taxonomy" id="1166950"/>
    <lineage>
        <taxon>Bacteria</taxon>
        <taxon>Pseudomonadati</taxon>
        <taxon>Pseudomonadota</taxon>
        <taxon>Gammaproteobacteria</taxon>
        <taxon>Chromatiales</taxon>
        <taxon>Chromatiaceae</taxon>
        <taxon>Thiodictyon</taxon>
    </lineage>
</organism>
<name>A0A2K8U2G8_9GAMM</name>
<evidence type="ECO:0000313" key="3">
    <source>
        <dbReference type="Proteomes" id="UP000232638"/>
    </source>
</evidence>
<dbReference type="KEGG" id="tsy:THSYN_00620"/>
<sequence length="73" mass="7836">MDCCWNTGSARSRHPLRPSPRQDNLVNQKVACGMLRKLGLSVEIADNGAAALALISDQAAMKAIVIGRIMCVQ</sequence>
<proteinExistence type="predicted"/>
<dbReference type="Gene3D" id="3.40.50.2300">
    <property type="match status" value="1"/>
</dbReference>
<gene>
    <name evidence="2" type="ORF">THSYN_00620</name>
</gene>
<accession>A0A2K8U2G8</accession>
<dbReference type="Proteomes" id="UP000232638">
    <property type="component" value="Chromosome"/>
</dbReference>
<dbReference type="AlphaFoldDB" id="A0A2K8U2G8"/>
<reference evidence="2 3" key="1">
    <citation type="submission" date="2017-03" db="EMBL/GenBank/DDBJ databases">
        <title>Complete genome sequence of Candidatus 'Thiodictyon syntrophicum' sp. nov. strain Cad16T, a photolithoautotroph purple sulfur bacterium isolated from an alpine meromictic lake.</title>
        <authorList>
            <person name="Luedin S.M."/>
            <person name="Pothier J.F."/>
            <person name="Danza F."/>
            <person name="Storelli N."/>
            <person name="Wittwer M."/>
            <person name="Tonolla M."/>
        </authorList>
    </citation>
    <scope>NUCLEOTIDE SEQUENCE [LARGE SCALE GENOMIC DNA]</scope>
    <source>
        <strain evidence="2 3">Cad16T</strain>
    </source>
</reference>
<keyword evidence="3" id="KW-1185">Reference proteome</keyword>
<dbReference type="InterPro" id="IPR011006">
    <property type="entry name" value="CheY-like_superfamily"/>
</dbReference>